<accession>A0ABS2NPB6</accession>
<proteinExistence type="inferred from homology"/>
<dbReference type="NCBIfam" id="TIGR00350">
    <property type="entry name" value="lytR_cpsA_psr"/>
    <property type="match status" value="1"/>
</dbReference>
<comment type="similarity">
    <text evidence="1">Belongs to the LytR/CpsA/Psr (LCP) family.</text>
</comment>
<evidence type="ECO:0000313" key="3">
    <source>
        <dbReference type="EMBL" id="MBM7614771.1"/>
    </source>
</evidence>
<sequence length="332" mass="37283">MKTFFKIFSIAFLCFLILFSGIVWSFNRFMRDDHAGTGLIAKAIEWEEEQEQEENLEPEETDLLKSLVNDSSRVNILVLGLEGARSDTMMFFSFNPVSKKVDGISIPRDTYYHREGYDRLDARKINAAYGSHGANGAKAVVSDLLLDIPVDYYVTVTYKGVVSIIDSLGGVPINIPQPMKYTDYADDPPLIIDFEKGHHLLDGEDAVRFLRFRKGYVDGDLGRIRAQQDFVKAAIKKALGFRLPAVATTALRYVRTDMGLQDVTRYATSAIGLNLADVNMTVLPGQDKYRNGASFYFQDIQATKDLLIEIYSEGKSLEALIVGEEEKNQNND</sequence>
<dbReference type="RefSeq" id="WP_204401301.1">
    <property type="nucleotide sequence ID" value="NZ_JAFBEE010000006.1"/>
</dbReference>
<feature type="domain" description="Cell envelope-related transcriptional attenuator" evidence="2">
    <location>
        <begin position="85"/>
        <end position="238"/>
    </location>
</feature>
<dbReference type="InterPro" id="IPR004474">
    <property type="entry name" value="LytR_CpsA_psr"/>
</dbReference>
<dbReference type="PANTHER" id="PTHR33392">
    <property type="entry name" value="POLYISOPRENYL-TEICHOIC ACID--PEPTIDOGLYCAN TEICHOIC ACID TRANSFERASE TAGU"/>
    <property type="match status" value="1"/>
</dbReference>
<protein>
    <submittedName>
        <fullName evidence="3">LCP family protein required for cell wall assembly</fullName>
    </submittedName>
</protein>
<dbReference type="EMBL" id="JAFBEE010000006">
    <property type="protein sequence ID" value="MBM7614771.1"/>
    <property type="molecule type" value="Genomic_DNA"/>
</dbReference>
<dbReference type="PANTHER" id="PTHR33392:SF6">
    <property type="entry name" value="POLYISOPRENYL-TEICHOIC ACID--PEPTIDOGLYCAN TEICHOIC ACID TRANSFERASE TAGU"/>
    <property type="match status" value="1"/>
</dbReference>
<reference evidence="3 4" key="1">
    <citation type="submission" date="2021-01" db="EMBL/GenBank/DDBJ databases">
        <title>Genomic Encyclopedia of Type Strains, Phase IV (KMG-IV): sequencing the most valuable type-strain genomes for metagenomic binning, comparative biology and taxonomic classification.</title>
        <authorList>
            <person name="Goeker M."/>
        </authorList>
    </citation>
    <scope>NUCLEOTIDE SEQUENCE [LARGE SCALE GENOMIC DNA]</scope>
    <source>
        <strain evidence="3 4">DSM 25890</strain>
    </source>
</reference>
<organism evidence="3 4">
    <name type="scientific">Alkaliphilus hydrothermalis</name>
    <dbReference type="NCBI Taxonomy" id="1482730"/>
    <lineage>
        <taxon>Bacteria</taxon>
        <taxon>Bacillati</taxon>
        <taxon>Bacillota</taxon>
        <taxon>Clostridia</taxon>
        <taxon>Peptostreptococcales</taxon>
        <taxon>Natronincolaceae</taxon>
        <taxon>Alkaliphilus</taxon>
    </lineage>
</organism>
<dbReference type="Pfam" id="PF03816">
    <property type="entry name" value="LytR_cpsA_psr"/>
    <property type="match status" value="1"/>
</dbReference>
<name>A0ABS2NPB6_9FIRM</name>
<dbReference type="Proteomes" id="UP001314796">
    <property type="component" value="Unassembled WGS sequence"/>
</dbReference>
<dbReference type="Gene3D" id="3.40.630.190">
    <property type="entry name" value="LCP protein"/>
    <property type="match status" value="1"/>
</dbReference>
<comment type="caution">
    <text evidence="3">The sequence shown here is derived from an EMBL/GenBank/DDBJ whole genome shotgun (WGS) entry which is preliminary data.</text>
</comment>
<gene>
    <name evidence="3" type="ORF">JOC73_001285</name>
</gene>
<dbReference type="InterPro" id="IPR050922">
    <property type="entry name" value="LytR/CpsA/Psr_CW_biosynth"/>
</dbReference>
<evidence type="ECO:0000256" key="1">
    <source>
        <dbReference type="ARBA" id="ARBA00006068"/>
    </source>
</evidence>
<evidence type="ECO:0000313" key="4">
    <source>
        <dbReference type="Proteomes" id="UP001314796"/>
    </source>
</evidence>
<keyword evidence="4" id="KW-1185">Reference proteome</keyword>
<evidence type="ECO:0000259" key="2">
    <source>
        <dbReference type="Pfam" id="PF03816"/>
    </source>
</evidence>